<dbReference type="GO" id="GO:0007018">
    <property type="term" value="P:microtubule-based movement"/>
    <property type="evidence" value="ECO:0007669"/>
    <property type="project" value="InterPro"/>
</dbReference>
<comment type="subcellular location">
    <subcellularLocation>
        <location evidence="1">Cytoplasm</location>
        <location evidence="1">Cytoskeleton</location>
    </subcellularLocation>
</comment>
<evidence type="ECO:0000313" key="11">
    <source>
        <dbReference type="Proteomes" id="UP001152795"/>
    </source>
</evidence>
<feature type="region of interest" description="Disordered" evidence="9">
    <location>
        <begin position="1672"/>
        <end position="1769"/>
    </location>
</feature>
<evidence type="ECO:0000256" key="7">
    <source>
        <dbReference type="PROSITE-ProRule" id="PRU00283"/>
    </source>
</evidence>
<dbReference type="InterPro" id="IPR027640">
    <property type="entry name" value="Kinesin-like_fam"/>
</dbReference>
<dbReference type="SMART" id="SM00129">
    <property type="entry name" value="KISc"/>
    <property type="match status" value="1"/>
</dbReference>
<feature type="region of interest" description="Disordered" evidence="9">
    <location>
        <begin position="1073"/>
        <end position="1095"/>
    </location>
</feature>
<reference evidence="10" key="1">
    <citation type="submission" date="2020-04" db="EMBL/GenBank/DDBJ databases">
        <authorList>
            <person name="Alioto T."/>
            <person name="Alioto T."/>
            <person name="Gomez Garrido J."/>
        </authorList>
    </citation>
    <scope>NUCLEOTIDE SEQUENCE</scope>
    <source>
        <strain evidence="10">A484AB</strain>
    </source>
</reference>
<dbReference type="Pfam" id="PF00225">
    <property type="entry name" value="Kinesin"/>
    <property type="match status" value="2"/>
</dbReference>
<feature type="compositionally biased region" description="Polar residues" evidence="9">
    <location>
        <begin position="871"/>
        <end position="889"/>
    </location>
</feature>
<dbReference type="PROSITE" id="PS00411">
    <property type="entry name" value="KINESIN_MOTOR_1"/>
    <property type="match status" value="1"/>
</dbReference>
<dbReference type="Proteomes" id="UP001152795">
    <property type="component" value="Unassembled WGS sequence"/>
</dbReference>
<evidence type="ECO:0000256" key="6">
    <source>
        <dbReference type="ARBA" id="ARBA00023212"/>
    </source>
</evidence>
<evidence type="ECO:0000256" key="1">
    <source>
        <dbReference type="ARBA" id="ARBA00004245"/>
    </source>
</evidence>
<sequence length="1769" mass="200364">MKRAGSKRPKSGVVKIGRASGRVKCYIRIRPLNVDELEREDETAVEVSEDRKQVLVNDTRVCLDKNYQFDHVFAPETTNPQISNFISKPLVNAALNGFNGTVMAYGQTGSGKTYTLMSPDGVAATIIEKSFRKMAANENLQYKVSMSYLQIYQEKIYDLLNNAASSKIDLTIREHPQKGIYVENLSEYVVRGPEEVHSLLQLGKKRLVFAETKMNRTSSRSHSVCILSIERSSKHSDKAKTSSTSGKKQFDKKLHATLLSEGVETPSKLHLSNLMVSGEQSSESEDEGDALSKMMAFNEDVVLKGHLYICDLAGSERIKKTKAEGERLSEAQHINFSLLELGNVIQALADSAETGRAGHIPFRNSTLTRLLQESLGGNCKTSLVVCCTPSELHVHETKCSLNFGSRAMKVRNTAYVNVEMDYKKLSDDLAKLLDARDKEIEELKLSQQRELDVSKKEAEMAAEMRFGDGLTEARKAYAALKHLLDSQASSHAESMSKLQAELSREKDARLALEEELQNKRDSFNDKHSSTKSLLLTEVLSMQLFYALECTACRSAEMMERASQELVQQDVVETQEEILENVDNLIGVLGTYLNLTEREFSEARNEEYYSDEEIDFQNEFEGRRVEGLETLVMKIRKRLKVLKDSVDGRTLRFLNNIIDRKDRTSMENMNDVYQALQKLLAARSDSADPEFLENSQDAERCLTYVLLDKALLCCLVVLERTTSDKKLHEFGRKYETTIQELEIIRHKNKSLKNDNERLIARLEERRRSDVNVPDNKASVISENRKPVEALMVRNSKLQLEIDTLRKKLGSRRSDSTWTGKDLELAYLRERVSKLTKENEKLEFMMKVMGERFTQDDVGKRLTREAQTQVSLIEAESPTSLTENNNLPTQQRDPKTGKLISTYDSETIMTSSSARHPAPAPKGPEVEKLMTFTSEIPSDSKGEGRKAVSTVEREEFREHLVSSKTESDKTLKHLIEIKVDETLEFLDKDTDKSKKINRLVDSAIDSAEHVNTSTGLILNSSMEDIEALERDINAMKVNNDALGRQCLSLVKDRTTLESLLTDLRGNIAGLQEKVTQKNSPKNPQFPKVDSKQDRTQQVDAEITTEVYRTKTTTEAPPSINVHSWETESVKKVNISTEPREFDTKNCQTDVSFVSDSSAESGESDGCEGEAGDDIKTHVLVQKLTRKYSLTKQLLKHLEGEIRNFKIRTTALETELKERQHLKDQNVLLEEEVKELQGLKIYLESQLAEGGESAEKPDSFEPFEEESNLKKWKDYENDSFADLSSTSHLSGSTFNLASAPSYSPNYHSMSRSMMDLSEPQMYTSFSSLRSSRGSFGSLKMLKLEMEGKPSRIRDKLKSASLLLQHTGSLESQLKASRQKCFRLEGEVCKLVKEKKEISEELDKVRARLRAEECIHDVEVIDKEKLADDAGPFGSKTKRRSFRFNRGKEEKDRLKNELSLAKEQLTKLKSQLEMGNNSVQDSSSDRRAGYSGLSEDENRREKELALTRERCLILAQELGASNKEKIKLGDDLQEALDNIDVLANEVNRVGQVEEEKSRLERRVEELEKNSKERRDKDYVNGEKLVELRSDVASLLEEKANLEDSISELKWEKERLNEMENIVKRLVQVEKEKSQFEEGERGHEISQERVELIRLRNDNEDLREQLASLNEVLMEREVDSDRGNKNTSLTQVLSAVKDGRRRKSDKQGHGKGDMGVRGVAGGTRERGWSESSSTKSRGGRSASSDREEAHGHKEQRGGSEKKSRSKVLASLLKH</sequence>
<keyword evidence="4 8" id="KW-0175">Coiled coil</keyword>
<dbReference type="GO" id="GO:0005524">
    <property type="term" value="F:ATP binding"/>
    <property type="evidence" value="ECO:0007669"/>
    <property type="project" value="UniProtKB-UniRule"/>
</dbReference>
<evidence type="ECO:0000256" key="9">
    <source>
        <dbReference type="SAM" id="MobiDB-lite"/>
    </source>
</evidence>
<keyword evidence="11" id="KW-1185">Reference proteome</keyword>
<comment type="similarity">
    <text evidence="7">Belongs to the TRAFAC class myosin-kinesin ATPase superfamily. Kinesin family.</text>
</comment>
<feature type="coiled-coil region" evidence="8">
    <location>
        <begin position="1178"/>
        <end position="1236"/>
    </location>
</feature>
<name>A0A7D9D4Q7_PARCT</name>
<feature type="binding site" evidence="7">
    <location>
        <begin position="106"/>
        <end position="113"/>
    </location>
    <ligand>
        <name>ATP</name>
        <dbReference type="ChEBI" id="CHEBI:30616"/>
    </ligand>
</feature>
<keyword evidence="6" id="KW-0206">Cytoskeleton</keyword>
<feature type="region of interest" description="Disordered" evidence="9">
    <location>
        <begin position="1465"/>
        <end position="1495"/>
    </location>
</feature>
<dbReference type="GO" id="GO:0008017">
    <property type="term" value="F:microtubule binding"/>
    <property type="evidence" value="ECO:0007669"/>
    <property type="project" value="InterPro"/>
</dbReference>
<evidence type="ECO:0000256" key="5">
    <source>
        <dbReference type="ARBA" id="ARBA00023175"/>
    </source>
</evidence>
<accession>A0A7D9D4Q7</accession>
<dbReference type="InterPro" id="IPR019821">
    <property type="entry name" value="Kinesin_motor_CS"/>
</dbReference>
<feature type="coiled-coil region" evidence="8">
    <location>
        <begin position="733"/>
        <end position="843"/>
    </location>
</feature>
<dbReference type="OrthoDB" id="5962160at2759"/>
<keyword evidence="6" id="KW-0963">Cytoplasm</keyword>
<dbReference type="PANTHER" id="PTHR47968">
    <property type="entry name" value="CENTROMERE PROTEIN E"/>
    <property type="match status" value="1"/>
</dbReference>
<evidence type="ECO:0000256" key="4">
    <source>
        <dbReference type="ARBA" id="ARBA00023054"/>
    </source>
</evidence>
<dbReference type="GO" id="GO:0005856">
    <property type="term" value="C:cytoskeleton"/>
    <property type="evidence" value="ECO:0007669"/>
    <property type="project" value="UniProtKB-SubCell"/>
</dbReference>
<gene>
    <name evidence="10" type="ORF">PACLA_8A069213</name>
</gene>
<feature type="coiled-coil region" evidence="8">
    <location>
        <begin position="422"/>
        <end position="449"/>
    </location>
</feature>
<dbReference type="GO" id="GO:0003777">
    <property type="term" value="F:microtubule motor activity"/>
    <property type="evidence" value="ECO:0007669"/>
    <property type="project" value="InterPro"/>
</dbReference>
<dbReference type="PANTHER" id="PTHR47968:SF75">
    <property type="entry name" value="CENTROMERE-ASSOCIATED PROTEIN E"/>
    <property type="match status" value="1"/>
</dbReference>
<dbReference type="EMBL" id="CACRXK020000015">
    <property type="protein sequence ID" value="CAB3976812.1"/>
    <property type="molecule type" value="Genomic_DNA"/>
</dbReference>
<feature type="coiled-coil region" evidence="8">
    <location>
        <begin position="495"/>
        <end position="522"/>
    </location>
</feature>
<evidence type="ECO:0000313" key="10">
    <source>
        <dbReference type="EMBL" id="CAB3976812.1"/>
    </source>
</evidence>
<dbReference type="SUPFAM" id="SSF52540">
    <property type="entry name" value="P-loop containing nucleoside triphosphate hydrolases"/>
    <property type="match status" value="1"/>
</dbReference>
<dbReference type="Gene3D" id="3.40.850.10">
    <property type="entry name" value="Kinesin motor domain"/>
    <property type="match status" value="1"/>
</dbReference>
<keyword evidence="3 7" id="KW-0067">ATP-binding</keyword>
<dbReference type="InterPro" id="IPR027417">
    <property type="entry name" value="P-loop_NTPase"/>
</dbReference>
<dbReference type="PRINTS" id="PR00380">
    <property type="entry name" value="KINESINHEAVY"/>
</dbReference>
<keyword evidence="5 7" id="KW-0505">Motor protein</keyword>
<feature type="region of interest" description="Disordered" evidence="9">
    <location>
        <begin position="871"/>
        <end position="895"/>
    </location>
</feature>
<dbReference type="PROSITE" id="PS50067">
    <property type="entry name" value="KINESIN_MOTOR_2"/>
    <property type="match status" value="1"/>
</dbReference>
<feature type="coiled-coil region" evidence="8">
    <location>
        <begin position="1016"/>
        <end position="1071"/>
    </location>
</feature>
<proteinExistence type="inferred from homology"/>
<evidence type="ECO:0000256" key="8">
    <source>
        <dbReference type="SAM" id="Coils"/>
    </source>
</evidence>
<feature type="compositionally biased region" description="Basic and acidic residues" evidence="9">
    <location>
        <begin position="1700"/>
        <end position="1709"/>
    </location>
</feature>
<dbReference type="InterPro" id="IPR001752">
    <property type="entry name" value="Kinesin_motor_dom"/>
</dbReference>
<evidence type="ECO:0000256" key="3">
    <source>
        <dbReference type="ARBA" id="ARBA00022840"/>
    </source>
</evidence>
<organism evidence="10 11">
    <name type="scientific">Paramuricea clavata</name>
    <name type="common">Red gorgonian</name>
    <name type="synonym">Violescent sea-whip</name>
    <dbReference type="NCBI Taxonomy" id="317549"/>
    <lineage>
        <taxon>Eukaryota</taxon>
        <taxon>Metazoa</taxon>
        <taxon>Cnidaria</taxon>
        <taxon>Anthozoa</taxon>
        <taxon>Octocorallia</taxon>
        <taxon>Malacalcyonacea</taxon>
        <taxon>Plexauridae</taxon>
        <taxon>Paramuricea</taxon>
    </lineage>
</organism>
<dbReference type="CDD" id="cd00106">
    <property type="entry name" value="KISc"/>
    <property type="match status" value="1"/>
</dbReference>
<evidence type="ECO:0000256" key="2">
    <source>
        <dbReference type="ARBA" id="ARBA00022741"/>
    </source>
</evidence>
<protein>
    <submittedName>
        <fullName evidence="10">Kinesin KIF15</fullName>
    </submittedName>
</protein>
<feature type="compositionally biased region" description="Basic and acidic residues" evidence="9">
    <location>
        <begin position="1738"/>
        <end position="1757"/>
    </location>
</feature>
<feature type="compositionally biased region" description="Polar residues" evidence="9">
    <location>
        <begin position="1465"/>
        <end position="1478"/>
    </location>
</feature>
<keyword evidence="2 7" id="KW-0547">Nucleotide-binding</keyword>
<dbReference type="InterPro" id="IPR036961">
    <property type="entry name" value="Kinesin_motor_dom_sf"/>
</dbReference>
<comment type="caution">
    <text evidence="10">The sequence shown here is derived from an EMBL/GenBank/DDBJ whole genome shotgun (WGS) entry which is preliminary data.</text>
</comment>